<reference evidence="2" key="1">
    <citation type="submission" date="2021-07" db="EMBL/GenBank/DDBJ databases">
        <authorList>
            <person name="Catto M.A."/>
            <person name="Jacobson A."/>
            <person name="Kennedy G."/>
            <person name="Labadie P."/>
            <person name="Hunt B.G."/>
            <person name="Srinivasan R."/>
        </authorList>
    </citation>
    <scope>NUCLEOTIDE SEQUENCE</scope>
    <source>
        <strain evidence="2">PL_HMW_Pooled</strain>
        <tissue evidence="2">Head</tissue>
    </source>
</reference>
<comment type="caution">
    <text evidence="2">The sequence shown here is derived from an EMBL/GenBank/DDBJ whole genome shotgun (WGS) entry which is preliminary data.</text>
</comment>
<accession>A0AAE1H1Q6</accession>
<sequence length="297" mass="32489">LCSASSCLSSTRARAAANSPFSFRCRIVSTCPPAPTAPARRAAGSRRPPSSCGPAPTWRTGPPGSARPRRTVPPRRRAAKASASQDPSPSQKKKGRKMKIMKTYRRYCCGGAECGRGVAALRVDGVHEEVAVLARRVERAVVRGQRQPHYRASVHPESPVVGEVGGVVFDANAAQRAVTHAQEQFEKQREPTRRGSSTPPGRHPRGRPQRLPDPPSQSDTCTSSRRRSLSRRARRRRRCHPRRIAPSARRLARSGRRGAPAPPRAPSRLRERSRRGAGISSWLAGRLSSGARLAVWR</sequence>
<dbReference type="EMBL" id="JAHWGI010000310">
    <property type="protein sequence ID" value="KAK3913167.1"/>
    <property type="molecule type" value="Genomic_DNA"/>
</dbReference>
<keyword evidence="3" id="KW-1185">Reference proteome</keyword>
<dbReference type="Proteomes" id="UP001219518">
    <property type="component" value="Unassembled WGS sequence"/>
</dbReference>
<evidence type="ECO:0000313" key="2">
    <source>
        <dbReference type="EMBL" id="KAK3913167.1"/>
    </source>
</evidence>
<name>A0AAE1H1Q6_9NEOP</name>
<evidence type="ECO:0000256" key="1">
    <source>
        <dbReference type="SAM" id="MobiDB-lite"/>
    </source>
</evidence>
<evidence type="ECO:0000313" key="3">
    <source>
        <dbReference type="Proteomes" id="UP001219518"/>
    </source>
</evidence>
<dbReference type="AlphaFoldDB" id="A0AAE1H1Q6"/>
<organism evidence="2 3">
    <name type="scientific">Frankliniella fusca</name>
    <dbReference type="NCBI Taxonomy" id="407009"/>
    <lineage>
        <taxon>Eukaryota</taxon>
        <taxon>Metazoa</taxon>
        <taxon>Ecdysozoa</taxon>
        <taxon>Arthropoda</taxon>
        <taxon>Hexapoda</taxon>
        <taxon>Insecta</taxon>
        <taxon>Pterygota</taxon>
        <taxon>Neoptera</taxon>
        <taxon>Paraneoptera</taxon>
        <taxon>Thysanoptera</taxon>
        <taxon>Terebrantia</taxon>
        <taxon>Thripoidea</taxon>
        <taxon>Thripidae</taxon>
        <taxon>Frankliniella</taxon>
    </lineage>
</organism>
<protein>
    <submittedName>
        <fullName evidence="2">Oxygen-regulated protein 1</fullName>
    </submittedName>
</protein>
<feature type="region of interest" description="Disordered" evidence="1">
    <location>
        <begin position="34"/>
        <end position="99"/>
    </location>
</feature>
<gene>
    <name evidence="2" type="ORF">KUF71_022621</name>
</gene>
<feature type="non-terminal residue" evidence="2">
    <location>
        <position position="297"/>
    </location>
</feature>
<feature type="region of interest" description="Disordered" evidence="1">
    <location>
        <begin position="179"/>
        <end position="276"/>
    </location>
</feature>
<reference evidence="2" key="2">
    <citation type="journal article" date="2023" name="BMC Genomics">
        <title>Pest status, molecular evolution, and epigenetic factors derived from the genome assembly of Frankliniella fusca, a thysanopteran phytovirus vector.</title>
        <authorList>
            <person name="Catto M.A."/>
            <person name="Labadie P.E."/>
            <person name="Jacobson A.L."/>
            <person name="Kennedy G.G."/>
            <person name="Srinivasan R."/>
            <person name="Hunt B.G."/>
        </authorList>
    </citation>
    <scope>NUCLEOTIDE SEQUENCE</scope>
    <source>
        <strain evidence="2">PL_HMW_Pooled</strain>
    </source>
</reference>
<proteinExistence type="predicted"/>
<feature type="compositionally biased region" description="Basic and acidic residues" evidence="1">
    <location>
        <begin position="183"/>
        <end position="193"/>
    </location>
</feature>
<feature type="compositionally biased region" description="Basic residues" evidence="1">
    <location>
        <begin position="67"/>
        <end position="79"/>
    </location>
</feature>
<feature type="compositionally biased region" description="Basic residues" evidence="1">
    <location>
        <begin position="224"/>
        <end position="243"/>
    </location>
</feature>
<feature type="compositionally biased region" description="Low complexity" evidence="1">
    <location>
        <begin position="37"/>
        <end position="52"/>
    </location>
</feature>